<gene>
    <name evidence="2" type="ORF">PS655_05813</name>
</gene>
<evidence type="ECO:0008006" key="4">
    <source>
        <dbReference type="Google" id="ProtNLM"/>
    </source>
</evidence>
<reference evidence="2 3" key="1">
    <citation type="submission" date="2019-09" db="EMBL/GenBank/DDBJ databases">
        <authorList>
            <person name="Chandra G."/>
            <person name="Truman W A."/>
        </authorList>
    </citation>
    <scope>NUCLEOTIDE SEQUENCE [LARGE SCALE GENOMIC DNA]</scope>
    <source>
        <strain evidence="2">PS655</strain>
    </source>
</reference>
<dbReference type="RefSeq" id="WP_150652857.1">
    <property type="nucleotide sequence ID" value="NZ_CABVHJ010000031.1"/>
</dbReference>
<keyword evidence="1" id="KW-0732">Signal</keyword>
<evidence type="ECO:0000313" key="3">
    <source>
        <dbReference type="Proteomes" id="UP000327167"/>
    </source>
</evidence>
<evidence type="ECO:0000313" key="2">
    <source>
        <dbReference type="EMBL" id="VVN45851.1"/>
    </source>
</evidence>
<organism evidence="2 3">
    <name type="scientific">Pseudomonas fluorescens</name>
    <dbReference type="NCBI Taxonomy" id="294"/>
    <lineage>
        <taxon>Bacteria</taxon>
        <taxon>Pseudomonadati</taxon>
        <taxon>Pseudomonadota</taxon>
        <taxon>Gammaproteobacteria</taxon>
        <taxon>Pseudomonadales</taxon>
        <taxon>Pseudomonadaceae</taxon>
        <taxon>Pseudomonas</taxon>
    </lineage>
</organism>
<feature type="chain" id="PRO_5023044111" description="SH3b domain-containing protein" evidence="1">
    <location>
        <begin position="21"/>
        <end position="442"/>
    </location>
</feature>
<dbReference type="AlphaFoldDB" id="A0A5E6Y1B7"/>
<name>A0A5E6Y1B7_PSEFL</name>
<sequence length="442" mass="48119" precursor="true">MKYGACFFLLALFMPALVSGQENYLAREVSEGGGDSGFLWSGDYLKNSDLCTSPSSGGSCSNQFSDRLKIEPAHQGYLVELYSTQADQHVCSFSVSMNLVNGMLVYKTKFGDVFIRKKGRSLEISSGGIDPTALGLGVCGAHADIDGLAFPLTSRVSEESPKERTLSRVVDFQYDDPVAGRYSTLTILSGGKVVRILRGGTHNGGTFERQDPPNLSPDGNFVLLSQIESGEVEVSNNTFVPHEVAYCDLVYVHSGCIVARETGEFCGGAFSRDGRWDNSLYPDFNLTAAIPRVSTYAEGKMEITDSPGSSLENLLVCDPPRDVNRKTYSDMLQLLERDGDTSNVAKLKTVMNTASIRSAEEGSSPATKANDVKVKSVISEKAYLYRSPLLSDKTASYLIRGDVVSVLSNTNNSFVKFRYTQKNGAVIEKWIRCEDVDSCGPK</sequence>
<evidence type="ECO:0000256" key="1">
    <source>
        <dbReference type="SAM" id="SignalP"/>
    </source>
</evidence>
<accession>A0A5E6Y1B7</accession>
<dbReference type="EMBL" id="CABVHJ010000031">
    <property type="protein sequence ID" value="VVN45851.1"/>
    <property type="molecule type" value="Genomic_DNA"/>
</dbReference>
<proteinExistence type="predicted"/>
<dbReference type="Proteomes" id="UP000327167">
    <property type="component" value="Unassembled WGS sequence"/>
</dbReference>
<feature type="signal peptide" evidence="1">
    <location>
        <begin position="1"/>
        <end position="20"/>
    </location>
</feature>
<protein>
    <recommendedName>
        <fullName evidence="4">SH3b domain-containing protein</fullName>
    </recommendedName>
</protein>